<dbReference type="AlphaFoldDB" id="A0A6G7PWZ3"/>
<gene>
    <name evidence="1" type="ORF">G4V39_06500</name>
</gene>
<dbReference type="Proteomes" id="UP000502179">
    <property type="component" value="Chromosome"/>
</dbReference>
<dbReference type="RefSeq" id="WP_166032150.1">
    <property type="nucleotide sequence ID" value="NZ_CP048877.1"/>
</dbReference>
<organism evidence="1 2">
    <name type="scientific">Thermosulfuriphilus ammonigenes</name>
    <dbReference type="NCBI Taxonomy" id="1936021"/>
    <lineage>
        <taxon>Bacteria</taxon>
        <taxon>Pseudomonadati</taxon>
        <taxon>Thermodesulfobacteriota</taxon>
        <taxon>Thermodesulfobacteria</taxon>
        <taxon>Thermodesulfobacteriales</taxon>
        <taxon>Thermodesulfobacteriaceae</taxon>
        <taxon>Thermosulfuriphilus</taxon>
    </lineage>
</organism>
<dbReference type="PANTHER" id="PTHR34547:SF1">
    <property type="entry name" value="YACP-LIKE NYN DOMAIN PROTEIN"/>
    <property type="match status" value="1"/>
</dbReference>
<evidence type="ECO:0000313" key="2">
    <source>
        <dbReference type="Proteomes" id="UP000502179"/>
    </source>
</evidence>
<accession>A0A6G7PWZ3</accession>
<dbReference type="EMBL" id="CP048877">
    <property type="protein sequence ID" value="QIJ71933.1"/>
    <property type="molecule type" value="Genomic_DNA"/>
</dbReference>
<proteinExistence type="predicted"/>
<dbReference type="InterPro" id="IPR010298">
    <property type="entry name" value="YacP-like"/>
</dbReference>
<sequence>MGIHLIIDGYNLIRQSPALRAAEAEAIESGREALLDLLWRYKKVKGHQVTVVFDAWGSREARRQRQTIKGIKVIYSRAGETADEVIRELVRKEGQRAIVVSSDREVQAYAERFGATSISSPEFESRLELALYQDLKGLEEDDLPPQGRGKKLPKKLRRRQARLRKL</sequence>
<protein>
    <submittedName>
        <fullName evidence="1">Uncharacterized protein</fullName>
    </submittedName>
</protein>
<evidence type="ECO:0000313" key="1">
    <source>
        <dbReference type="EMBL" id="QIJ71933.1"/>
    </source>
</evidence>
<dbReference type="PANTHER" id="PTHR34547">
    <property type="entry name" value="YACP-LIKE NYN DOMAIN PROTEIN"/>
    <property type="match status" value="1"/>
</dbReference>
<dbReference type="Pfam" id="PF05991">
    <property type="entry name" value="NYN_YacP"/>
    <property type="match status" value="1"/>
</dbReference>
<reference evidence="1 2" key="1">
    <citation type="submission" date="2020-02" db="EMBL/GenBank/DDBJ databases">
        <title>Genome analysis of Thermosulfuriphilus ammonigenes ST65T, an anaerobic thermophilic chemolithoautotrophic bacterium isolated from a deep-sea hydrothermal vent.</title>
        <authorList>
            <person name="Slobodkina G."/>
            <person name="Allioux M."/>
            <person name="Merkel A."/>
            <person name="Alain K."/>
            <person name="Jebbar M."/>
            <person name="Slobodkin A."/>
        </authorList>
    </citation>
    <scope>NUCLEOTIDE SEQUENCE [LARGE SCALE GENOMIC DNA]</scope>
    <source>
        <strain evidence="1 2">ST65</strain>
    </source>
</reference>
<dbReference type="CDD" id="cd10912">
    <property type="entry name" value="PIN_YacP-like"/>
    <property type="match status" value="1"/>
</dbReference>
<keyword evidence="2" id="KW-1185">Reference proteome</keyword>
<dbReference type="KEGG" id="tav:G4V39_06500"/>
<name>A0A6G7PWZ3_9BACT</name>